<gene>
    <name evidence="4" type="ORF">BCF44_104242</name>
</gene>
<accession>A0A3E0HVH8</accession>
<dbReference type="EMBL" id="QUNO01000004">
    <property type="protein sequence ID" value="REH49975.1"/>
    <property type="molecule type" value="Genomic_DNA"/>
</dbReference>
<evidence type="ECO:0000313" key="4">
    <source>
        <dbReference type="EMBL" id="REH49975.1"/>
    </source>
</evidence>
<keyword evidence="5" id="KW-1185">Reference proteome</keyword>
<sequence>MTGRWQWVATPPPQTGTSKGLFRRSLPYTGPPSYPVPPRWGFPQLSWRWPVALGRKAKPQPLDQLRMLSRNLTATLWVTTAALAVAVGAEGWRYVLLILSRNGALSRNIVAFSDALVVTAGVVSGLAALASIALAVLWVLRARDVASAVSGQRPARSVRDVLIGLLVPGLNLAVAGSVLSELEHAAARKPAGERPRPSRLLTVWWIAWIASELLFAVAWLVMIFGTSVQSLANGVELHLLADAVAAFVAGAGAIFVARITQLLEPVDLSTVSRLRVVKVVDAPEPPLRASRPAGAPR</sequence>
<keyword evidence="2" id="KW-0472">Membrane</keyword>
<dbReference type="AlphaFoldDB" id="A0A3E0HVH8"/>
<feature type="transmembrane region" description="Helical" evidence="2">
    <location>
        <begin position="74"/>
        <end position="95"/>
    </location>
</feature>
<dbReference type="Pfam" id="PF14219">
    <property type="entry name" value="DUF4328"/>
    <property type="match status" value="1"/>
</dbReference>
<feature type="region of interest" description="Disordered" evidence="1">
    <location>
        <begin position="1"/>
        <end position="22"/>
    </location>
</feature>
<feature type="transmembrane region" description="Helical" evidence="2">
    <location>
        <begin position="237"/>
        <end position="259"/>
    </location>
</feature>
<evidence type="ECO:0000256" key="1">
    <source>
        <dbReference type="SAM" id="MobiDB-lite"/>
    </source>
</evidence>
<dbReference type="InterPro" id="IPR025565">
    <property type="entry name" value="DUF4328"/>
</dbReference>
<dbReference type="RefSeq" id="WP_116174517.1">
    <property type="nucleotide sequence ID" value="NZ_CP144375.1"/>
</dbReference>
<feature type="transmembrane region" description="Helical" evidence="2">
    <location>
        <begin position="115"/>
        <end position="140"/>
    </location>
</feature>
<comment type="caution">
    <text evidence="4">The sequence shown here is derived from an EMBL/GenBank/DDBJ whole genome shotgun (WGS) entry which is preliminary data.</text>
</comment>
<proteinExistence type="predicted"/>
<organism evidence="4 5">
    <name type="scientific">Kutzneria buriramensis</name>
    <dbReference type="NCBI Taxonomy" id="1045776"/>
    <lineage>
        <taxon>Bacteria</taxon>
        <taxon>Bacillati</taxon>
        <taxon>Actinomycetota</taxon>
        <taxon>Actinomycetes</taxon>
        <taxon>Pseudonocardiales</taxon>
        <taxon>Pseudonocardiaceae</taxon>
        <taxon>Kutzneria</taxon>
    </lineage>
</organism>
<feature type="domain" description="DUF4328" evidence="3">
    <location>
        <begin position="101"/>
        <end position="261"/>
    </location>
</feature>
<protein>
    <submittedName>
        <fullName evidence="4">Uncharacterized protein DUF4328</fullName>
    </submittedName>
</protein>
<evidence type="ECO:0000259" key="3">
    <source>
        <dbReference type="Pfam" id="PF14219"/>
    </source>
</evidence>
<evidence type="ECO:0000313" key="5">
    <source>
        <dbReference type="Proteomes" id="UP000256269"/>
    </source>
</evidence>
<name>A0A3E0HVH8_9PSEU</name>
<feature type="transmembrane region" description="Helical" evidence="2">
    <location>
        <begin position="161"/>
        <end position="182"/>
    </location>
</feature>
<dbReference type="OrthoDB" id="3689403at2"/>
<feature type="transmembrane region" description="Helical" evidence="2">
    <location>
        <begin position="202"/>
        <end position="225"/>
    </location>
</feature>
<keyword evidence="2" id="KW-1133">Transmembrane helix</keyword>
<dbReference type="Proteomes" id="UP000256269">
    <property type="component" value="Unassembled WGS sequence"/>
</dbReference>
<reference evidence="4 5" key="1">
    <citation type="submission" date="2018-08" db="EMBL/GenBank/DDBJ databases">
        <title>Genomic Encyclopedia of Archaeal and Bacterial Type Strains, Phase II (KMG-II): from individual species to whole genera.</title>
        <authorList>
            <person name="Goeker M."/>
        </authorList>
    </citation>
    <scope>NUCLEOTIDE SEQUENCE [LARGE SCALE GENOMIC DNA]</scope>
    <source>
        <strain evidence="4 5">DSM 45791</strain>
    </source>
</reference>
<keyword evidence="2" id="KW-0812">Transmembrane</keyword>
<evidence type="ECO:0000256" key="2">
    <source>
        <dbReference type="SAM" id="Phobius"/>
    </source>
</evidence>